<dbReference type="Gene3D" id="3.30.200.20">
    <property type="entry name" value="Phosphorylase Kinase, domain 1"/>
    <property type="match status" value="1"/>
</dbReference>
<proteinExistence type="predicted"/>
<keyword evidence="2" id="KW-0812">Transmembrane</keyword>
<evidence type="ECO:0000256" key="1">
    <source>
        <dbReference type="SAM" id="MobiDB-lite"/>
    </source>
</evidence>
<dbReference type="InterPro" id="IPR008271">
    <property type="entry name" value="Ser/Thr_kinase_AS"/>
</dbReference>
<dbReference type="Gene3D" id="1.10.510.10">
    <property type="entry name" value="Transferase(Phosphotransferase) domain 1"/>
    <property type="match status" value="1"/>
</dbReference>
<reference evidence="3" key="1">
    <citation type="submission" date="2020-11" db="EMBL/GenBank/DDBJ databases">
        <authorList>
            <person name="Tran Van P."/>
        </authorList>
    </citation>
    <scope>NUCLEOTIDE SEQUENCE</scope>
</reference>
<dbReference type="InterPro" id="IPR000719">
    <property type="entry name" value="Prot_kinase_dom"/>
</dbReference>
<dbReference type="AlphaFoldDB" id="A0A7R8WFC7"/>
<evidence type="ECO:0000256" key="2">
    <source>
        <dbReference type="SAM" id="Phobius"/>
    </source>
</evidence>
<dbReference type="SUPFAM" id="SSF56112">
    <property type="entry name" value="Protein kinase-like (PK-like)"/>
    <property type="match status" value="1"/>
</dbReference>
<feature type="transmembrane region" description="Helical" evidence="2">
    <location>
        <begin position="545"/>
        <end position="567"/>
    </location>
</feature>
<keyword evidence="2" id="KW-0472">Membrane</keyword>
<accession>A0A7R8WFC7</accession>
<feature type="region of interest" description="Disordered" evidence="1">
    <location>
        <begin position="1"/>
        <end position="33"/>
    </location>
</feature>
<evidence type="ECO:0000313" key="3">
    <source>
        <dbReference type="EMBL" id="CAD7227751.1"/>
    </source>
</evidence>
<keyword evidence="2" id="KW-1133">Transmembrane helix</keyword>
<sequence length="660" mass="73396">MSTSTPVSQRVYALRSRGSSPSPVKLPPTPELEKIGSGNGVGVYLLRGEYRSPWAVKKLSEKGEPDKEIKKRLNREAEVLRRLKHSNVIGFRQWLKGADGNHALMMEFGEKSLTHLIQERDEPFPEDKIIRVAQDVVSALQYLHSIQLLLHGDIKSCNILVLGNFKTCKVCDFGVVCKLKRNMKLRKGETYIGTELWSAPEVLGGGDVCDRSDIFSYALTLYEMVALRLPHVVYPRMRKLRQRLGTRPVLPVLKNYPQYSTFLQIFFMATNTDPRSRPSATTIHNGFQKGRVRFNFKGKIEFDDKNLFQENGELLDVLKHHLHDDVLDLISRRKRAIGSSESDEGHVHQPYIVGLASTLCPLLFWRQFTPSRYVPPRIAWAILYGTPNCSPCSNYAFLSLRMQLCTNDGTIGLGLRERSESSGLRLTPALLLLLSEDAASTPGCGLDAVPPRQITHPPPHIRPRRSSAPDLSSPRLRVHASPERHQSQGGPLSLPRTLASNEPAAFLDVSLFSSSPQPFSSFSASVIYSGPCLSSSSSVAQAVSLPLWLLLPLVVLFFVLLLFFICLRHFLRRPSAPAESSLIPLQLFPPSLRLPHSALFHRPLSCPAGIHDDTIPAPVLPPRSASLTSISPGFLTTPPSARILKHARSLSSVTETSFRS</sequence>
<dbReference type="PANTHER" id="PTHR44329">
    <property type="entry name" value="SERINE/THREONINE-PROTEIN KINASE TNNI3K-RELATED"/>
    <property type="match status" value="1"/>
</dbReference>
<dbReference type="SMART" id="SM00220">
    <property type="entry name" value="S_TKc"/>
    <property type="match status" value="1"/>
</dbReference>
<dbReference type="OrthoDB" id="4062651at2759"/>
<organism evidence="3">
    <name type="scientific">Cyprideis torosa</name>
    <dbReference type="NCBI Taxonomy" id="163714"/>
    <lineage>
        <taxon>Eukaryota</taxon>
        <taxon>Metazoa</taxon>
        <taxon>Ecdysozoa</taxon>
        <taxon>Arthropoda</taxon>
        <taxon>Crustacea</taxon>
        <taxon>Oligostraca</taxon>
        <taxon>Ostracoda</taxon>
        <taxon>Podocopa</taxon>
        <taxon>Podocopida</taxon>
        <taxon>Cytherocopina</taxon>
        <taxon>Cytheroidea</taxon>
        <taxon>Cytherideidae</taxon>
        <taxon>Cyprideis</taxon>
    </lineage>
</organism>
<name>A0A7R8WFC7_9CRUS</name>
<dbReference type="PROSITE" id="PS00108">
    <property type="entry name" value="PROTEIN_KINASE_ST"/>
    <property type="match status" value="1"/>
</dbReference>
<dbReference type="Pfam" id="PF00069">
    <property type="entry name" value="Pkinase"/>
    <property type="match status" value="1"/>
</dbReference>
<feature type="region of interest" description="Disordered" evidence="1">
    <location>
        <begin position="445"/>
        <end position="494"/>
    </location>
</feature>
<dbReference type="EMBL" id="OB661245">
    <property type="protein sequence ID" value="CAD7227751.1"/>
    <property type="molecule type" value="Genomic_DNA"/>
</dbReference>
<protein>
    <submittedName>
        <fullName evidence="3">Uncharacterized protein</fullName>
    </submittedName>
</protein>
<dbReference type="PROSITE" id="PS50011">
    <property type="entry name" value="PROTEIN_KINASE_DOM"/>
    <property type="match status" value="1"/>
</dbReference>
<gene>
    <name evidence="3" type="ORF">CTOB1V02_LOCUS5650</name>
</gene>
<dbReference type="InterPro" id="IPR051681">
    <property type="entry name" value="Ser/Thr_Kinases-Pseudokinases"/>
</dbReference>
<dbReference type="GO" id="GO:0005524">
    <property type="term" value="F:ATP binding"/>
    <property type="evidence" value="ECO:0007669"/>
    <property type="project" value="InterPro"/>
</dbReference>
<dbReference type="InterPro" id="IPR011009">
    <property type="entry name" value="Kinase-like_dom_sf"/>
</dbReference>
<dbReference type="GO" id="GO:0004674">
    <property type="term" value="F:protein serine/threonine kinase activity"/>
    <property type="evidence" value="ECO:0007669"/>
    <property type="project" value="TreeGrafter"/>
</dbReference>